<name>A0A410JYB7_9BACT</name>
<accession>A0A410JYB7</accession>
<evidence type="ECO:0000313" key="2">
    <source>
        <dbReference type="Proteomes" id="UP000287502"/>
    </source>
</evidence>
<gene>
    <name evidence="1" type="ORF">EP073_06995</name>
</gene>
<protein>
    <submittedName>
        <fullName evidence="1">Uncharacterized protein</fullName>
    </submittedName>
</protein>
<dbReference type="KEGG" id="gtl:EP073_06995"/>
<proteinExistence type="predicted"/>
<dbReference type="Proteomes" id="UP000287502">
    <property type="component" value="Chromosome"/>
</dbReference>
<dbReference type="EMBL" id="CP035108">
    <property type="protein sequence ID" value="QAR33154.1"/>
    <property type="molecule type" value="Genomic_DNA"/>
</dbReference>
<organism evidence="1 2">
    <name type="scientific">Geovibrio thiophilus</name>
    <dbReference type="NCBI Taxonomy" id="139438"/>
    <lineage>
        <taxon>Bacteria</taxon>
        <taxon>Pseudomonadati</taxon>
        <taxon>Deferribacterota</taxon>
        <taxon>Deferribacteres</taxon>
        <taxon>Deferribacterales</taxon>
        <taxon>Geovibrionaceae</taxon>
        <taxon>Geovibrio</taxon>
    </lineage>
</organism>
<reference evidence="1 2" key="1">
    <citation type="submission" date="2019-01" db="EMBL/GenBank/DDBJ databases">
        <title>Geovibrio thiophilus DSM 11263, complete genome.</title>
        <authorList>
            <person name="Spring S."/>
            <person name="Bunk B."/>
            <person name="Sproer C."/>
        </authorList>
    </citation>
    <scope>NUCLEOTIDE SEQUENCE [LARGE SCALE GENOMIC DNA]</scope>
    <source>
        <strain evidence="1 2">DSM 11263</strain>
    </source>
</reference>
<dbReference type="RefSeq" id="WP_128466440.1">
    <property type="nucleotide sequence ID" value="NZ_CP035108.1"/>
</dbReference>
<keyword evidence="2" id="KW-1185">Reference proteome</keyword>
<sequence>MCVFTVSCAGAPLNYKPANELREDYGYIAASEHFRAFYDFAPMGSGIMVKGVIQNISRSFASNVTLDVSDSLSGQYQEKSHVFRNLGSIKMLSHKAFEFYVPSKDEKELVIAYEFMPAEEDTFVKQGQTSAETPDFFFQPIKGKIRLLLTKKEK</sequence>
<evidence type="ECO:0000313" key="1">
    <source>
        <dbReference type="EMBL" id="QAR33154.1"/>
    </source>
</evidence>
<dbReference type="AlphaFoldDB" id="A0A410JYB7"/>